<keyword evidence="1" id="KW-1133">Transmembrane helix</keyword>
<sequence length="49" mass="5573">MAVNDDVPMNPEYMDYAEHERTYGGFIFFTKWGVVAVVCIVVLLAFVTL</sequence>
<keyword evidence="1" id="KW-0472">Membrane</keyword>
<dbReference type="RefSeq" id="WP_129217798.1">
    <property type="nucleotide sequence ID" value="NZ_QYBC01000002.1"/>
</dbReference>
<dbReference type="SUPFAM" id="SSF81469">
    <property type="entry name" value="Bacterial aa3 type cytochrome c oxidase subunit IV"/>
    <property type="match status" value="1"/>
</dbReference>
<feature type="transmembrane region" description="Helical" evidence="1">
    <location>
        <begin position="23"/>
        <end position="47"/>
    </location>
</feature>
<evidence type="ECO:0000259" key="2">
    <source>
        <dbReference type="Pfam" id="PF07835"/>
    </source>
</evidence>
<dbReference type="EMBL" id="QYBC01000002">
    <property type="protein sequence ID" value="RYB07199.1"/>
    <property type="molecule type" value="Genomic_DNA"/>
</dbReference>
<organism evidence="3 4">
    <name type="scientific">Lichenibacterium ramalinae</name>
    <dbReference type="NCBI Taxonomy" id="2316527"/>
    <lineage>
        <taxon>Bacteria</taxon>
        <taxon>Pseudomonadati</taxon>
        <taxon>Pseudomonadota</taxon>
        <taxon>Alphaproteobacteria</taxon>
        <taxon>Hyphomicrobiales</taxon>
        <taxon>Lichenihabitantaceae</taxon>
        <taxon>Lichenibacterium</taxon>
    </lineage>
</organism>
<proteinExistence type="predicted"/>
<dbReference type="Pfam" id="PF07835">
    <property type="entry name" value="COX4_pro_2"/>
    <property type="match status" value="1"/>
</dbReference>
<evidence type="ECO:0000313" key="3">
    <source>
        <dbReference type="EMBL" id="RYB07199.1"/>
    </source>
</evidence>
<reference evidence="3 4" key="1">
    <citation type="submission" date="2018-09" db="EMBL/GenBank/DDBJ databases">
        <authorList>
            <person name="Grouzdev D.S."/>
            <person name="Krutkina M.S."/>
        </authorList>
    </citation>
    <scope>NUCLEOTIDE SEQUENCE [LARGE SCALE GENOMIC DNA]</scope>
    <source>
        <strain evidence="3 4">RmlP001</strain>
    </source>
</reference>
<name>A0A4Q2RKU6_9HYPH</name>
<evidence type="ECO:0000313" key="4">
    <source>
        <dbReference type="Proteomes" id="UP000289411"/>
    </source>
</evidence>
<dbReference type="InterPro" id="IPR012422">
    <property type="entry name" value="Cyt_c_oxidase_su4_bac-aa3"/>
</dbReference>
<dbReference type="AlphaFoldDB" id="A0A4Q2RKU6"/>
<accession>A0A4Q2RKU6</accession>
<evidence type="ECO:0000256" key="1">
    <source>
        <dbReference type="SAM" id="Phobius"/>
    </source>
</evidence>
<protein>
    <submittedName>
        <fullName evidence="3">Aa3-type cytochrome c oxidase subunit IV</fullName>
    </submittedName>
</protein>
<dbReference type="OrthoDB" id="9812071at2"/>
<feature type="domain" description="Cytochrome c oxidase subunit IV bacterial aa3 type" evidence="2">
    <location>
        <begin position="13"/>
        <end position="47"/>
    </location>
</feature>
<dbReference type="Gene3D" id="1.20.5.160">
    <property type="entry name" value="Bacterial aa3 type cytochrome c oxidase subunit IV"/>
    <property type="match status" value="1"/>
</dbReference>
<comment type="caution">
    <text evidence="3">The sequence shown here is derived from an EMBL/GenBank/DDBJ whole genome shotgun (WGS) entry which is preliminary data.</text>
</comment>
<dbReference type="InterPro" id="IPR036596">
    <property type="entry name" value="Cyt-C_aa3_sf"/>
</dbReference>
<dbReference type="Proteomes" id="UP000289411">
    <property type="component" value="Unassembled WGS sequence"/>
</dbReference>
<reference evidence="3 4" key="2">
    <citation type="submission" date="2019-02" db="EMBL/GenBank/DDBJ databases">
        <title>'Lichenibacterium ramalinii' gen. nov. sp. nov., 'Lichenibacterium minor' gen. nov. sp. nov.</title>
        <authorList>
            <person name="Pankratov T."/>
        </authorList>
    </citation>
    <scope>NUCLEOTIDE SEQUENCE [LARGE SCALE GENOMIC DNA]</scope>
    <source>
        <strain evidence="3 4">RmlP001</strain>
    </source>
</reference>
<keyword evidence="1" id="KW-0812">Transmembrane</keyword>
<gene>
    <name evidence="3" type="ORF">D3272_03820</name>
</gene>
<keyword evidence="4" id="KW-1185">Reference proteome</keyword>